<evidence type="ECO:0000256" key="6">
    <source>
        <dbReference type="SAM" id="Phobius"/>
    </source>
</evidence>
<dbReference type="Proteomes" id="UP000541154">
    <property type="component" value="Unassembled WGS sequence"/>
</dbReference>
<feature type="transmembrane region" description="Helical" evidence="6">
    <location>
        <begin position="131"/>
        <end position="153"/>
    </location>
</feature>
<dbReference type="PANTHER" id="PTHR33048:SF2">
    <property type="entry name" value="SRPK"/>
    <property type="match status" value="1"/>
</dbReference>
<dbReference type="GO" id="GO:0016020">
    <property type="term" value="C:membrane"/>
    <property type="evidence" value="ECO:0007669"/>
    <property type="project" value="UniProtKB-SubCell"/>
</dbReference>
<keyword evidence="3 6" id="KW-1133">Transmembrane helix</keyword>
<dbReference type="PANTHER" id="PTHR33048">
    <property type="entry name" value="PTH11-LIKE INTEGRAL MEMBRANE PROTEIN (AFU_ORTHOLOGUE AFUA_5G11245)"/>
    <property type="match status" value="1"/>
</dbReference>
<sequence>MGQARDNNWIPELWALYSIGAVVLLSRIVLRCWVYGFSDLAAEDYVSYLIPVFYTVSAAGCYLVYTNGHKGDFTQAEINALTYEETRRVIFGTKWELVLTYLYPSLLWLFKASMLLLYWRLTRKLERPRLLIRLTAIACLLTYIGVMLTISLACMPFRGYWQTSPLRPPNCLRSADIFIALAVSNIL</sequence>
<evidence type="ECO:0000313" key="9">
    <source>
        <dbReference type="Proteomes" id="UP000541154"/>
    </source>
</evidence>
<evidence type="ECO:0000256" key="1">
    <source>
        <dbReference type="ARBA" id="ARBA00004141"/>
    </source>
</evidence>
<comment type="caution">
    <text evidence="8">The sequence shown here is derived from an EMBL/GenBank/DDBJ whole genome shotgun (WGS) entry which is preliminary data.</text>
</comment>
<dbReference type="InterPro" id="IPR049326">
    <property type="entry name" value="Rhodopsin_dom_fungi"/>
</dbReference>
<protein>
    <recommendedName>
        <fullName evidence="7">Rhodopsin domain-containing protein</fullName>
    </recommendedName>
</protein>
<dbReference type="AlphaFoldDB" id="A0A8H6A2R1"/>
<keyword evidence="4 6" id="KW-0472">Membrane</keyword>
<feature type="domain" description="Rhodopsin" evidence="7">
    <location>
        <begin position="27"/>
        <end position="187"/>
    </location>
</feature>
<dbReference type="EMBL" id="SPNV01000149">
    <property type="protein sequence ID" value="KAF5859899.1"/>
    <property type="molecule type" value="Genomic_DNA"/>
</dbReference>
<keyword evidence="9" id="KW-1185">Reference proteome</keyword>
<evidence type="ECO:0000256" key="3">
    <source>
        <dbReference type="ARBA" id="ARBA00022989"/>
    </source>
</evidence>
<feature type="transmembrane region" description="Helical" evidence="6">
    <location>
        <begin position="14"/>
        <end position="34"/>
    </location>
</feature>
<accession>A0A8H6A2R1</accession>
<reference evidence="8 9" key="1">
    <citation type="submission" date="2019-04" db="EMBL/GenBank/DDBJ databases">
        <title>Aspergillus burnettii sp. nov., novel species from soil in southeast Queensland.</title>
        <authorList>
            <person name="Gilchrist C.L.M."/>
            <person name="Pitt J.I."/>
            <person name="Lange L."/>
            <person name="Lacey H.J."/>
            <person name="Vuong D."/>
            <person name="Midgley D.J."/>
            <person name="Greenfield P."/>
            <person name="Bradbury M."/>
            <person name="Lacey E."/>
            <person name="Busk P.K."/>
            <person name="Pilgaard B."/>
            <person name="Chooi Y.H."/>
            <person name="Piggott A.M."/>
        </authorList>
    </citation>
    <scope>NUCLEOTIDE SEQUENCE [LARGE SCALE GENOMIC DNA]</scope>
    <source>
        <strain evidence="8 9">FRR 5400</strain>
    </source>
</reference>
<evidence type="ECO:0000313" key="8">
    <source>
        <dbReference type="EMBL" id="KAF5859899.1"/>
    </source>
</evidence>
<organism evidence="8 9">
    <name type="scientific">Petromyces alliaceus</name>
    <name type="common">Aspergillus alliaceus</name>
    <dbReference type="NCBI Taxonomy" id="209559"/>
    <lineage>
        <taxon>Eukaryota</taxon>
        <taxon>Fungi</taxon>
        <taxon>Dikarya</taxon>
        <taxon>Ascomycota</taxon>
        <taxon>Pezizomycotina</taxon>
        <taxon>Eurotiomycetes</taxon>
        <taxon>Eurotiomycetidae</taxon>
        <taxon>Eurotiales</taxon>
        <taxon>Aspergillaceae</taxon>
        <taxon>Aspergillus</taxon>
        <taxon>Aspergillus subgen. Circumdati</taxon>
    </lineage>
</organism>
<evidence type="ECO:0000259" key="7">
    <source>
        <dbReference type="Pfam" id="PF20684"/>
    </source>
</evidence>
<gene>
    <name evidence="8" type="ORF">ETB97_002258</name>
</gene>
<dbReference type="InterPro" id="IPR052337">
    <property type="entry name" value="SAT4-like"/>
</dbReference>
<comment type="similarity">
    <text evidence="5">Belongs to the SAT4 family.</text>
</comment>
<name>A0A8H6A2R1_PETAA</name>
<comment type="subcellular location">
    <subcellularLocation>
        <location evidence="1">Membrane</location>
        <topology evidence="1">Multi-pass membrane protein</topology>
    </subcellularLocation>
</comment>
<evidence type="ECO:0000256" key="4">
    <source>
        <dbReference type="ARBA" id="ARBA00023136"/>
    </source>
</evidence>
<dbReference type="Pfam" id="PF20684">
    <property type="entry name" value="Fung_rhodopsin"/>
    <property type="match status" value="1"/>
</dbReference>
<proteinExistence type="inferred from homology"/>
<evidence type="ECO:0000256" key="2">
    <source>
        <dbReference type="ARBA" id="ARBA00022692"/>
    </source>
</evidence>
<evidence type="ECO:0000256" key="5">
    <source>
        <dbReference type="ARBA" id="ARBA00038359"/>
    </source>
</evidence>
<feature type="transmembrane region" description="Helical" evidence="6">
    <location>
        <begin position="46"/>
        <end position="65"/>
    </location>
</feature>
<keyword evidence="2 6" id="KW-0812">Transmembrane</keyword>
<feature type="transmembrane region" description="Helical" evidence="6">
    <location>
        <begin position="101"/>
        <end position="119"/>
    </location>
</feature>